<evidence type="ECO:0000313" key="4">
    <source>
        <dbReference type="EMBL" id="AYC28619.1"/>
    </source>
</evidence>
<evidence type="ECO:0000256" key="1">
    <source>
        <dbReference type="ARBA" id="ARBA00005278"/>
    </source>
</evidence>
<dbReference type="GO" id="GO:0016020">
    <property type="term" value="C:membrane"/>
    <property type="evidence" value="ECO:0007669"/>
    <property type="project" value="InterPro"/>
</dbReference>
<feature type="transmembrane region" description="Helical" evidence="3">
    <location>
        <begin position="422"/>
        <end position="447"/>
    </location>
</feature>
<reference evidence="5" key="1">
    <citation type="submission" date="2018-09" db="EMBL/GenBank/DDBJ databases">
        <authorList>
            <person name="Zhu H."/>
        </authorList>
    </citation>
    <scope>NUCLEOTIDE SEQUENCE [LARGE SCALE GENOMIC DNA]</scope>
    <source>
        <strain evidence="5">K2R23-3</strain>
    </source>
</reference>
<feature type="transmembrane region" description="Helical" evidence="3">
    <location>
        <begin position="342"/>
        <end position="360"/>
    </location>
</feature>
<dbReference type="PANTHER" id="PTHR22550:SF5">
    <property type="entry name" value="LEUCINE ZIPPER PROTEIN 4"/>
    <property type="match status" value="1"/>
</dbReference>
<name>A0A385YPH1_9BACL</name>
<dbReference type="Proteomes" id="UP000265725">
    <property type="component" value="Chromosome"/>
</dbReference>
<comment type="similarity">
    <text evidence="1">Belongs to the GerABKA family.</text>
</comment>
<feature type="transmembrane region" description="Helical" evidence="3">
    <location>
        <begin position="372"/>
        <end position="390"/>
    </location>
</feature>
<evidence type="ECO:0000256" key="3">
    <source>
        <dbReference type="SAM" id="Phobius"/>
    </source>
</evidence>
<sequence>MEIGNATNRRVCGLEVRRLKIPTGKLKKDKSSTLKETTIPHQTIVDEFNHVHDFLQKKLVTNIGDVILFYLYSMVDHSVIYQKEIKPLLENAKAALQDGELLPENDLAGIINAISIGHIVVYVEETKKYYKFIAYSAPTRSIGTSEIETTVIGPQDSFTESLQTNLSLLKRRIHTPHFKTKSSTIGTESHTEICTVYMKNIVSDDNIGLIEERLRNVNNPSFQDISILKQMLEDNPFSPFPQFIMTNRPDTAVKYIMDGRIVVLMDNSSSIMITPSSFLEMFLSSEDYYNRWTTASLLRLIRFIGFFITVILTPAYISIMSFHPGVVPIDLLMRLQESRSKVPFPPVFEVIFIELVIEVLREAGARMPTKIGQTIGIVGGIVIGTAAVEAGLVSNVLIVLVAISALLSFMIPNYLMSNASRLIRYFFIIAAGAFGFLGLTLALAWLMNHLLNLTSLGKPYVSPVVPRRFSDVYDGIVRAPLTFIQNRKRLSMSKQPTFPTKREKQ</sequence>
<keyword evidence="3" id="KW-0812">Transmembrane</keyword>
<dbReference type="PANTHER" id="PTHR22550">
    <property type="entry name" value="SPORE GERMINATION PROTEIN"/>
    <property type="match status" value="1"/>
</dbReference>
<dbReference type="InterPro" id="IPR050768">
    <property type="entry name" value="UPF0353/GerABKA_families"/>
</dbReference>
<feature type="transmembrane region" description="Helical" evidence="3">
    <location>
        <begin position="300"/>
        <end position="322"/>
    </location>
</feature>
<keyword evidence="3" id="KW-1133">Transmembrane helix</keyword>
<dbReference type="AlphaFoldDB" id="A0A385YPH1"/>
<dbReference type="EMBL" id="CP032418">
    <property type="protein sequence ID" value="AYC28619.1"/>
    <property type="molecule type" value="Genomic_DNA"/>
</dbReference>
<dbReference type="InterPro" id="IPR004995">
    <property type="entry name" value="Spore_Ger"/>
</dbReference>
<keyword evidence="5" id="KW-1185">Reference proteome</keyword>
<feature type="transmembrane region" description="Helical" evidence="3">
    <location>
        <begin position="396"/>
        <end position="415"/>
    </location>
</feature>
<dbReference type="PIRSF" id="PIRSF005690">
    <property type="entry name" value="GerBA"/>
    <property type="match status" value="1"/>
</dbReference>
<protein>
    <submittedName>
        <fullName evidence="4">Spore germination protein</fullName>
    </submittedName>
</protein>
<keyword evidence="2 3" id="KW-0472">Membrane</keyword>
<evidence type="ECO:0000313" key="5">
    <source>
        <dbReference type="Proteomes" id="UP000265725"/>
    </source>
</evidence>
<organism evidence="4 5">
    <name type="scientific">Paenisporosarcina cavernae</name>
    <dbReference type="NCBI Taxonomy" id="2320858"/>
    <lineage>
        <taxon>Bacteria</taxon>
        <taxon>Bacillati</taxon>
        <taxon>Bacillota</taxon>
        <taxon>Bacilli</taxon>
        <taxon>Bacillales</taxon>
        <taxon>Caryophanaceae</taxon>
        <taxon>Paenisporosarcina</taxon>
    </lineage>
</organism>
<dbReference type="GO" id="GO:0009847">
    <property type="term" value="P:spore germination"/>
    <property type="evidence" value="ECO:0007669"/>
    <property type="project" value="InterPro"/>
</dbReference>
<gene>
    <name evidence="4" type="ORF">D3873_01565</name>
</gene>
<proteinExistence type="inferred from homology"/>
<evidence type="ECO:0000256" key="2">
    <source>
        <dbReference type="ARBA" id="ARBA00023136"/>
    </source>
</evidence>
<dbReference type="Pfam" id="PF03323">
    <property type="entry name" value="GerA"/>
    <property type="match status" value="1"/>
</dbReference>
<dbReference type="OrthoDB" id="9772630at2"/>
<accession>A0A385YPH1</accession>
<dbReference type="KEGG" id="paek:D3873_01565"/>